<dbReference type="SUPFAM" id="SSF52540">
    <property type="entry name" value="P-loop containing nucleoside triphosphate hydrolases"/>
    <property type="match status" value="1"/>
</dbReference>
<dbReference type="Pfam" id="PF25873">
    <property type="entry name" value="WHD_MalT"/>
    <property type="match status" value="1"/>
</dbReference>
<name>A0A6M2BMG1_9GAMM</name>
<reference evidence="5 6" key="1">
    <citation type="journal article" date="2014" name="Int. J. Syst. Evol. Microbiol.">
        <title>Solimonas terrae sp. nov., isolated from soil.</title>
        <authorList>
            <person name="Kim S.J."/>
            <person name="Moon J.Y."/>
            <person name="Weon H.Y."/>
            <person name="Ahn J.H."/>
            <person name="Chen W.M."/>
            <person name="Kwon S.W."/>
        </authorList>
    </citation>
    <scope>NUCLEOTIDE SEQUENCE [LARGE SCALE GENOMIC DNA]</scope>
    <source>
        <strain evidence="5 6">KIS83-12</strain>
    </source>
</reference>
<organism evidence="5 6">
    <name type="scientific">Solimonas terrae</name>
    <dbReference type="NCBI Taxonomy" id="1396819"/>
    <lineage>
        <taxon>Bacteria</taxon>
        <taxon>Pseudomonadati</taxon>
        <taxon>Pseudomonadota</taxon>
        <taxon>Gammaproteobacteria</taxon>
        <taxon>Nevskiales</taxon>
        <taxon>Nevskiaceae</taxon>
        <taxon>Solimonas</taxon>
    </lineage>
</organism>
<dbReference type="SUPFAM" id="SSF46894">
    <property type="entry name" value="C-terminal effector domain of the bipartite response regulators"/>
    <property type="match status" value="1"/>
</dbReference>
<dbReference type="GO" id="GO:0003677">
    <property type="term" value="F:DNA binding"/>
    <property type="evidence" value="ECO:0007669"/>
    <property type="project" value="UniProtKB-KW"/>
</dbReference>
<keyword evidence="6" id="KW-1185">Reference proteome</keyword>
<evidence type="ECO:0000313" key="5">
    <source>
        <dbReference type="EMBL" id="NGY03335.1"/>
    </source>
</evidence>
<dbReference type="PRINTS" id="PR00038">
    <property type="entry name" value="HTHLUXR"/>
</dbReference>
<dbReference type="Gene3D" id="3.40.50.300">
    <property type="entry name" value="P-loop containing nucleotide triphosphate hydrolases"/>
    <property type="match status" value="1"/>
</dbReference>
<dbReference type="Gene3D" id="1.10.10.10">
    <property type="entry name" value="Winged helix-like DNA-binding domain superfamily/Winged helix DNA-binding domain"/>
    <property type="match status" value="1"/>
</dbReference>
<dbReference type="InterPro" id="IPR016032">
    <property type="entry name" value="Sig_transdc_resp-reg_C-effctor"/>
</dbReference>
<evidence type="ECO:0000256" key="2">
    <source>
        <dbReference type="ARBA" id="ARBA00023125"/>
    </source>
</evidence>
<gene>
    <name evidence="5" type="ORF">G7Y85_01010</name>
</gene>
<dbReference type="PROSITE" id="PS00622">
    <property type="entry name" value="HTH_LUXR_1"/>
    <property type="match status" value="1"/>
</dbReference>
<dbReference type="PANTHER" id="PTHR44688">
    <property type="entry name" value="DNA-BINDING TRANSCRIPTIONAL ACTIVATOR DEVR_DOSR"/>
    <property type="match status" value="1"/>
</dbReference>
<sequence>MSKTRALEGAVIRTRLAPPRVGNAPVNRDKLLQRLDAHRDRKLTLILGPAGSGKTMLLAQWRKRLAEAGARVAWFNLGSDDDVTLVAAYLVESLRSADLDIRTEELVLFNRSGGKSRNSFLASLIDDLTDCDDEIYLIIDDLHHSTAFGILQLLDALLDVLPAKVHLVCGTRLRPLLNLGKLQMQDQLAELDFSDLRFDLDETQTFVRTQGLPDLTPDHIRRLHEMSEGWAAGLQLLLFSLRKEGQVERFFERHESKPALSQEAALASYLDSNVADSLDAEALDFLCSISVCRRFNAELCEVLTGNPSAHEILRKIEGEQLFLLPIDTPDVDTWYRFHRLFETFLHSRLQRRGEDAIRTLRRSAARWFAGQRLIVEALRYAGEAGDEELMVELIDRSARRMSAAGQFRQLIRWCAQLPAALYRERLNIRLNLAWAQISCGHFDDFRENIEGILVLPEHETPLVEFEIQLLRAYGCASLDDSAGIVGIVEPMLQAALPADPFLLSQISSLALTGYTFSGRFALGREAIRIFHKHLPQEQPQHRNYVADAMIGSSYLAEGRIRDALAHLIPFKDNIVLRGKVGPDVLGNLIGSLCEALYQFNLLDEATELSETYGEMVDAAELPGGILTGYRIRARLESVAGRVQSAFQTLQRLEEIGLQRRLDRLIAWSLYDQFGLALRTHHLTSRDEIYHRLVQLAEKYADFSHCAIAEIPMLCALATAEKLLYEKASPRDCLERIDIAENHCRNLGRGAMQIQLGYMRCIVLLNDGKQAQSLNAASDLLCRAEEMGALRVLADLGEIAHPLAVLLGSRERSDAARAVLDVVPVDGPHGASAPSKLGGAQEPLETLTDRERDVLEQLGKGYSAKSIGRVLDISPTTVKWHLKNAYAKLGANFREEALSKARHHRIIS</sequence>
<dbReference type="InterPro" id="IPR059106">
    <property type="entry name" value="WHD_MalT"/>
</dbReference>
<evidence type="ECO:0000259" key="4">
    <source>
        <dbReference type="PROSITE" id="PS50043"/>
    </source>
</evidence>
<proteinExistence type="predicted"/>
<dbReference type="InterPro" id="IPR000792">
    <property type="entry name" value="Tscrpt_reg_LuxR_C"/>
</dbReference>
<dbReference type="Pfam" id="PF00196">
    <property type="entry name" value="GerE"/>
    <property type="match status" value="1"/>
</dbReference>
<dbReference type="EMBL" id="JAAMOW010000001">
    <property type="protein sequence ID" value="NGY03335.1"/>
    <property type="molecule type" value="Genomic_DNA"/>
</dbReference>
<dbReference type="InterPro" id="IPR036388">
    <property type="entry name" value="WH-like_DNA-bd_sf"/>
</dbReference>
<feature type="domain" description="HTH luxR-type" evidence="4">
    <location>
        <begin position="839"/>
        <end position="904"/>
    </location>
</feature>
<dbReference type="PANTHER" id="PTHR44688:SF16">
    <property type="entry name" value="DNA-BINDING TRANSCRIPTIONAL ACTIVATOR DEVR_DOSR"/>
    <property type="match status" value="1"/>
</dbReference>
<dbReference type="Pfam" id="PF13191">
    <property type="entry name" value="AAA_16"/>
    <property type="match status" value="1"/>
</dbReference>
<dbReference type="CDD" id="cd06170">
    <property type="entry name" value="LuxR_C_like"/>
    <property type="match status" value="1"/>
</dbReference>
<dbReference type="InterPro" id="IPR027417">
    <property type="entry name" value="P-loop_NTPase"/>
</dbReference>
<comment type="caution">
    <text evidence="5">The sequence shown here is derived from an EMBL/GenBank/DDBJ whole genome shotgun (WGS) entry which is preliminary data.</text>
</comment>
<evidence type="ECO:0000256" key="1">
    <source>
        <dbReference type="ARBA" id="ARBA00023015"/>
    </source>
</evidence>
<keyword evidence="1" id="KW-0805">Transcription regulation</keyword>
<dbReference type="RefSeq" id="WP_166250753.1">
    <property type="nucleotide sequence ID" value="NZ_JAAMOW010000001.1"/>
</dbReference>
<dbReference type="Proteomes" id="UP000472676">
    <property type="component" value="Unassembled WGS sequence"/>
</dbReference>
<accession>A0A6M2BMG1</accession>
<dbReference type="PROSITE" id="PS50043">
    <property type="entry name" value="HTH_LUXR_2"/>
    <property type="match status" value="1"/>
</dbReference>
<dbReference type="SMART" id="SM00421">
    <property type="entry name" value="HTH_LUXR"/>
    <property type="match status" value="1"/>
</dbReference>
<dbReference type="InterPro" id="IPR041664">
    <property type="entry name" value="AAA_16"/>
</dbReference>
<dbReference type="GO" id="GO:0006355">
    <property type="term" value="P:regulation of DNA-templated transcription"/>
    <property type="evidence" value="ECO:0007669"/>
    <property type="project" value="InterPro"/>
</dbReference>
<keyword evidence="3" id="KW-0804">Transcription</keyword>
<keyword evidence="2" id="KW-0238">DNA-binding</keyword>
<dbReference type="AlphaFoldDB" id="A0A6M2BMG1"/>
<evidence type="ECO:0000256" key="3">
    <source>
        <dbReference type="ARBA" id="ARBA00023163"/>
    </source>
</evidence>
<evidence type="ECO:0000313" key="6">
    <source>
        <dbReference type="Proteomes" id="UP000472676"/>
    </source>
</evidence>
<protein>
    <submittedName>
        <fullName evidence="5">AAA family ATPase</fullName>
    </submittedName>
</protein>